<evidence type="ECO:0000313" key="8">
    <source>
        <dbReference type="EMBL" id="PRQ48141.1"/>
    </source>
</evidence>
<dbReference type="GO" id="GO:0016020">
    <property type="term" value="C:membrane"/>
    <property type="evidence" value="ECO:0007669"/>
    <property type="project" value="UniProtKB-SubCell"/>
</dbReference>
<proteinExistence type="predicted"/>
<keyword evidence="2" id="KW-0813">Transport</keyword>
<dbReference type="OMA" id="NEWIAWG"/>
<dbReference type="EMBL" id="PDCK01000040">
    <property type="protein sequence ID" value="PRQ48141.1"/>
    <property type="molecule type" value="Genomic_DNA"/>
</dbReference>
<name>A0A2P6RP10_ROSCH</name>
<sequence length="216" mass="23586">MAKIVPSLFLLSLLFTSSFSTLTAQTCSTLTAQTCSTHQFPNHKTFAACNDLPVLKYSTIYWNYFPSNGTVDLAFRETLSIFDLTDIRWAAWAINPSSKGMVGLQALVAFQRSDGTMAVYSSPIKSYDTHLEQGNLSFPVYTLSAVYENKEITIFATLGLPNNVTTVNQLLQQGPLHGNTPGMHSMSGPNLKSYGTLDFLSGKVEATDTHHSVVSA</sequence>
<dbReference type="PROSITE" id="PS50836">
    <property type="entry name" value="DOMON"/>
    <property type="match status" value="1"/>
</dbReference>
<organism evidence="8 9">
    <name type="scientific">Rosa chinensis</name>
    <name type="common">China rose</name>
    <dbReference type="NCBI Taxonomy" id="74649"/>
    <lineage>
        <taxon>Eukaryota</taxon>
        <taxon>Viridiplantae</taxon>
        <taxon>Streptophyta</taxon>
        <taxon>Embryophyta</taxon>
        <taxon>Tracheophyta</taxon>
        <taxon>Spermatophyta</taxon>
        <taxon>Magnoliopsida</taxon>
        <taxon>eudicotyledons</taxon>
        <taxon>Gunneridae</taxon>
        <taxon>Pentapetalae</taxon>
        <taxon>rosids</taxon>
        <taxon>fabids</taxon>
        <taxon>Rosales</taxon>
        <taxon>Rosaceae</taxon>
        <taxon>Rosoideae</taxon>
        <taxon>Rosoideae incertae sedis</taxon>
        <taxon>Rosa</taxon>
    </lineage>
</organism>
<keyword evidence="5" id="KW-0472">Membrane</keyword>
<dbReference type="Proteomes" id="UP000238479">
    <property type="component" value="Chromosome 2"/>
</dbReference>
<comment type="subcellular location">
    <subcellularLocation>
        <location evidence="1">Membrane</location>
    </subcellularLocation>
</comment>
<reference evidence="8 9" key="1">
    <citation type="journal article" date="2018" name="Nat. Genet.">
        <title>The Rosa genome provides new insights in the design of modern roses.</title>
        <authorList>
            <person name="Bendahmane M."/>
        </authorList>
    </citation>
    <scope>NUCLEOTIDE SEQUENCE [LARGE SCALE GENOMIC DNA]</scope>
    <source>
        <strain evidence="9">cv. Old Blush</strain>
    </source>
</reference>
<evidence type="ECO:0000256" key="3">
    <source>
        <dbReference type="ARBA" id="ARBA00022729"/>
    </source>
</evidence>
<evidence type="ECO:0000313" key="9">
    <source>
        <dbReference type="Proteomes" id="UP000238479"/>
    </source>
</evidence>
<dbReference type="InterPro" id="IPR045265">
    <property type="entry name" value="AIR12_DOMON"/>
</dbReference>
<gene>
    <name evidence="8" type="ORF">RchiOBHm_Chr2g0107391</name>
</gene>
<dbReference type="PANTHER" id="PTHR23130">
    <property type="entry name" value="CYTOCHROME B561 AND DOMON DOMAIN-CONTAINING PROTEIN"/>
    <property type="match status" value="1"/>
</dbReference>
<protein>
    <submittedName>
        <fullName evidence="8">Putative DOMON domain-containing protein</fullName>
    </submittedName>
</protein>
<evidence type="ECO:0000259" key="7">
    <source>
        <dbReference type="PROSITE" id="PS50836"/>
    </source>
</evidence>
<comment type="caution">
    <text evidence="8">The sequence shown here is derived from an EMBL/GenBank/DDBJ whole genome shotgun (WGS) entry which is preliminary data.</text>
</comment>
<dbReference type="Pfam" id="PF04526">
    <property type="entry name" value="DUF568"/>
    <property type="match status" value="1"/>
</dbReference>
<dbReference type="CDD" id="cd09629">
    <property type="entry name" value="DOMON_CIL1_like"/>
    <property type="match status" value="1"/>
</dbReference>
<dbReference type="PANTHER" id="PTHR23130:SF212">
    <property type="entry name" value="AUXIN-RESPONSIVE FAMILY PROTEIN"/>
    <property type="match status" value="1"/>
</dbReference>
<evidence type="ECO:0000256" key="2">
    <source>
        <dbReference type="ARBA" id="ARBA00022448"/>
    </source>
</evidence>
<feature type="domain" description="DOMON" evidence="7">
    <location>
        <begin position="56"/>
        <end position="174"/>
    </location>
</feature>
<dbReference type="InterPro" id="IPR005018">
    <property type="entry name" value="DOMON_domain"/>
</dbReference>
<keyword evidence="9" id="KW-1185">Reference proteome</keyword>
<evidence type="ECO:0000256" key="5">
    <source>
        <dbReference type="ARBA" id="ARBA00023136"/>
    </source>
</evidence>
<dbReference type="Gramene" id="PRQ48141">
    <property type="protein sequence ID" value="PRQ48141"/>
    <property type="gene ID" value="RchiOBHm_Chr2g0107391"/>
</dbReference>
<evidence type="ECO:0000256" key="4">
    <source>
        <dbReference type="ARBA" id="ARBA00022982"/>
    </source>
</evidence>
<evidence type="ECO:0000256" key="6">
    <source>
        <dbReference type="SAM" id="SignalP"/>
    </source>
</evidence>
<keyword evidence="4" id="KW-0249">Electron transport</keyword>
<feature type="chain" id="PRO_5015154625" evidence="6">
    <location>
        <begin position="25"/>
        <end position="216"/>
    </location>
</feature>
<keyword evidence="3 6" id="KW-0732">Signal</keyword>
<evidence type="ECO:0000256" key="1">
    <source>
        <dbReference type="ARBA" id="ARBA00004370"/>
    </source>
</evidence>
<feature type="signal peptide" evidence="6">
    <location>
        <begin position="1"/>
        <end position="24"/>
    </location>
</feature>
<dbReference type="STRING" id="74649.A0A2P6RP10"/>
<dbReference type="AlphaFoldDB" id="A0A2P6RP10"/>
<accession>A0A2P6RP10</accession>